<keyword evidence="1" id="KW-0677">Repeat</keyword>
<keyword evidence="9" id="KW-1185">Reference proteome</keyword>
<gene>
    <name evidence="8" type="ORF">M0R45_009746</name>
</gene>
<evidence type="ECO:0000256" key="1">
    <source>
        <dbReference type="ARBA" id="ARBA00022737"/>
    </source>
</evidence>
<accession>A0AAW1Y4X7</accession>
<dbReference type="FunFam" id="3.40.50.300:FF:001091">
    <property type="entry name" value="Probable disease resistance protein At1g61300"/>
    <property type="match status" value="1"/>
</dbReference>
<dbReference type="InterPro" id="IPR055414">
    <property type="entry name" value="LRR_R13L4/SHOC2-like"/>
</dbReference>
<dbReference type="SUPFAM" id="SSF52058">
    <property type="entry name" value="L domain-like"/>
    <property type="match status" value="1"/>
</dbReference>
<dbReference type="Gene3D" id="3.40.50.300">
    <property type="entry name" value="P-loop containing nucleotide triphosphate hydrolases"/>
    <property type="match status" value="1"/>
</dbReference>
<dbReference type="Pfam" id="PF18052">
    <property type="entry name" value="Rx_N"/>
    <property type="match status" value="1"/>
</dbReference>
<dbReference type="EMBL" id="JBEDUW010000002">
    <property type="protein sequence ID" value="KAK9944168.1"/>
    <property type="molecule type" value="Genomic_DNA"/>
</dbReference>
<dbReference type="Proteomes" id="UP001457282">
    <property type="component" value="Unassembled WGS sequence"/>
</dbReference>
<dbReference type="CDD" id="cd14798">
    <property type="entry name" value="RX-CC_like"/>
    <property type="match status" value="1"/>
</dbReference>
<evidence type="ECO:0000259" key="6">
    <source>
        <dbReference type="Pfam" id="PF23559"/>
    </source>
</evidence>
<reference evidence="8 9" key="1">
    <citation type="journal article" date="2023" name="G3 (Bethesda)">
        <title>A chromosome-length genome assembly and annotation of blackberry (Rubus argutus, cv. 'Hillquist').</title>
        <authorList>
            <person name="Bruna T."/>
            <person name="Aryal R."/>
            <person name="Dudchenko O."/>
            <person name="Sargent D.J."/>
            <person name="Mead D."/>
            <person name="Buti M."/>
            <person name="Cavallini A."/>
            <person name="Hytonen T."/>
            <person name="Andres J."/>
            <person name="Pham M."/>
            <person name="Weisz D."/>
            <person name="Mascagni F."/>
            <person name="Usai G."/>
            <person name="Natali L."/>
            <person name="Bassil N."/>
            <person name="Fernandez G.E."/>
            <person name="Lomsadze A."/>
            <person name="Armour M."/>
            <person name="Olukolu B."/>
            <person name="Poorten T."/>
            <person name="Britton C."/>
            <person name="Davik J."/>
            <person name="Ashrafi H."/>
            <person name="Aiden E.L."/>
            <person name="Borodovsky M."/>
            <person name="Worthington M."/>
        </authorList>
    </citation>
    <scope>NUCLEOTIDE SEQUENCE [LARGE SCALE GENOMIC DNA]</scope>
    <source>
        <strain evidence="8">PI 553951</strain>
    </source>
</reference>
<dbReference type="SUPFAM" id="SSF52540">
    <property type="entry name" value="P-loop containing nucleoside triphosphate hydrolases"/>
    <property type="match status" value="1"/>
</dbReference>
<dbReference type="GO" id="GO:0098542">
    <property type="term" value="P:defense response to other organism"/>
    <property type="evidence" value="ECO:0007669"/>
    <property type="project" value="TreeGrafter"/>
</dbReference>
<dbReference type="Gene3D" id="1.20.5.4130">
    <property type="match status" value="1"/>
</dbReference>
<proteinExistence type="predicted"/>
<dbReference type="InterPro" id="IPR036388">
    <property type="entry name" value="WH-like_DNA-bd_sf"/>
</dbReference>
<dbReference type="InterPro" id="IPR038005">
    <property type="entry name" value="RX-like_CC"/>
</dbReference>
<dbReference type="InterPro" id="IPR032675">
    <property type="entry name" value="LRR_dom_sf"/>
</dbReference>
<evidence type="ECO:0000259" key="7">
    <source>
        <dbReference type="Pfam" id="PF23598"/>
    </source>
</evidence>
<dbReference type="Pfam" id="PF23559">
    <property type="entry name" value="WHD_DRP"/>
    <property type="match status" value="1"/>
</dbReference>
<feature type="domain" description="NB-ARC" evidence="4">
    <location>
        <begin position="174"/>
        <end position="346"/>
    </location>
</feature>
<evidence type="ECO:0000256" key="2">
    <source>
        <dbReference type="ARBA" id="ARBA00022741"/>
    </source>
</evidence>
<evidence type="ECO:0000256" key="3">
    <source>
        <dbReference type="ARBA" id="ARBA00022821"/>
    </source>
</evidence>
<evidence type="ECO:0000313" key="8">
    <source>
        <dbReference type="EMBL" id="KAK9944168.1"/>
    </source>
</evidence>
<protein>
    <recommendedName>
        <fullName evidence="10">Disease resistance protein RPM1-like</fullName>
    </recommendedName>
</protein>
<evidence type="ECO:0000259" key="5">
    <source>
        <dbReference type="Pfam" id="PF18052"/>
    </source>
</evidence>
<sequence>MAMASAAVDLLLGKIVSFLDDEVSLLGGVHDELEEIKCELLTMKAFLEDAERKGVLSEVEKTWVANVRDVSVDVEDFIDEFTYHINKQRSWSPFTRTFRQSLRFPKNIWERHRIATKLQKIIKIIKSIPERSQRYGVKRIEGVSNSHYDPNRLRILRDSSLFLQDDEVVGIIDAKEKLVTMLLSSQPQRSVISVVGMGGSGKTTLVAKTFNGETVKEHFDCCAWITVSQTYTVEDLLRVIIKDLLRAAKQHTPEDLGDMSYSHLVEMLASYLKEKRYVIVLDDVWDINFWRQMSAALPDGTHGSRVMLTTRKEDIASFPFGVGNYVHHVQPLNKSEAWQLFSMKAFYSFPNSSCPPELEPIARDLVEKCEGLPLGIVALGALMSTKSVLSEWRKIYSSLNWELSNNPTLEVVKTILLLSFNDLPYRLKHCFLYCCVFPEDYVIQCRRLIRLWIAEGLVEEVRGAKPEEIGESYMEELTCRCMLQVVEREPNGRVETFRMHDLLRELCISISEAETFCTIHNDQEPTKESKARRVSMQANSRPLTNRSSISKVRTFFMFAAFSLNNLPSGFQLLRILDLEDVPIVQLPDDIVNCFNLKYLNLRSTKIKELPKDIGKLGNLEMLNISNSKIRLLPVGILKLQKLRHVLMLHINEQKMRSFDCLDGRTQAPPGICKLKSLQVLDTVQVGGDLIKQLQSMTQLTRLGLANVSEADEEDLCKAIESMTFIEQLNIMATDENELLRMDALKKGPPLLNTLFITGKLLRLPHWFPSLHSLSYLALLWSRLEDDFLPCIQELPNLTKLWLINTYVGNELVFRSGFPKLKELFLLNFSRLSVIIIEQGAMPALTTLDIWECMELKQLPQGIEHLTNLKQSTFLGVPVELIERLRGEGIDHSKIKHISDIGYRHKTKFGWSHARTR</sequence>
<dbReference type="PANTHER" id="PTHR23155">
    <property type="entry name" value="DISEASE RESISTANCE PROTEIN RP"/>
    <property type="match status" value="1"/>
</dbReference>
<keyword evidence="2" id="KW-0547">Nucleotide-binding</keyword>
<dbReference type="PRINTS" id="PR00364">
    <property type="entry name" value="DISEASERSIST"/>
</dbReference>
<organism evidence="8 9">
    <name type="scientific">Rubus argutus</name>
    <name type="common">Southern blackberry</name>
    <dbReference type="NCBI Taxonomy" id="59490"/>
    <lineage>
        <taxon>Eukaryota</taxon>
        <taxon>Viridiplantae</taxon>
        <taxon>Streptophyta</taxon>
        <taxon>Embryophyta</taxon>
        <taxon>Tracheophyta</taxon>
        <taxon>Spermatophyta</taxon>
        <taxon>Magnoliopsida</taxon>
        <taxon>eudicotyledons</taxon>
        <taxon>Gunneridae</taxon>
        <taxon>Pentapetalae</taxon>
        <taxon>rosids</taxon>
        <taxon>fabids</taxon>
        <taxon>Rosales</taxon>
        <taxon>Rosaceae</taxon>
        <taxon>Rosoideae</taxon>
        <taxon>Rosoideae incertae sedis</taxon>
        <taxon>Rubus</taxon>
    </lineage>
</organism>
<dbReference type="Pfam" id="PF00931">
    <property type="entry name" value="NB-ARC"/>
    <property type="match status" value="1"/>
</dbReference>
<dbReference type="InterPro" id="IPR042197">
    <property type="entry name" value="Apaf_helical"/>
</dbReference>
<name>A0AAW1Y4X7_RUBAR</name>
<dbReference type="PANTHER" id="PTHR23155:SF1205">
    <property type="entry name" value="DISEASE RESISTANCE PROTEIN RPM1"/>
    <property type="match status" value="1"/>
</dbReference>
<dbReference type="Gene3D" id="3.80.10.10">
    <property type="entry name" value="Ribonuclease Inhibitor"/>
    <property type="match status" value="1"/>
</dbReference>
<dbReference type="InterPro" id="IPR044974">
    <property type="entry name" value="Disease_R_plants"/>
</dbReference>
<dbReference type="Pfam" id="PF23598">
    <property type="entry name" value="LRR_14"/>
    <property type="match status" value="1"/>
</dbReference>
<dbReference type="AlphaFoldDB" id="A0AAW1Y4X7"/>
<evidence type="ECO:0000259" key="4">
    <source>
        <dbReference type="Pfam" id="PF00931"/>
    </source>
</evidence>
<dbReference type="InterPro" id="IPR041118">
    <property type="entry name" value="Rx_N"/>
</dbReference>
<dbReference type="GO" id="GO:0043531">
    <property type="term" value="F:ADP binding"/>
    <property type="evidence" value="ECO:0007669"/>
    <property type="project" value="InterPro"/>
</dbReference>
<dbReference type="Gene3D" id="1.10.8.430">
    <property type="entry name" value="Helical domain of apoptotic protease-activating factors"/>
    <property type="match status" value="1"/>
</dbReference>
<dbReference type="InterPro" id="IPR058922">
    <property type="entry name" value="WHD_DRP"/>
</dbReference>
<comment type="caution">
    <text evidence="8">The sequence shown here is derived from an EMBL/GenBank/DDBJ whole genome shotgun (WGS) entry which is preliminary data.</text>
</comment>
<dbReference type="FunFam" id="1.10.10.10:FF:000322">
    <property type="entry name" value="Probable disease resistance protein At1g63360"/>
    <property type="match status" value="1"/>
</dbReference>
<feature type="domain" description="Disease resistance R13L4/SHOC-2-like LRR" evidence="7">
    <location>
        <begin position="551"/>
        <end position="870"/>
    </location>
</feature>
<dbReference type="InterPro" id="IPR002182">
    <property type="entry name" value="NB-ARC"/>
</dbReference>
<feature type="domain" description="Disease resistance protein winged helix" evidence="6">
    <location>
        <begin position="436"/>
        <end position="506"/>
    </location>
</feature>
<keyword evidence="3" id="KW-0611">Plant defense</keyword>
<feature type="domain" description="Disease resistance N-terminal" evidence="5">
    <location>
        <begin position="7"/>
        <end position="94"/>
    </location>
</feature>
<evidence type="ECO:0008006" key="10">
    <source>
        <dbReference type="Google" id="ProtNLM"/>
    </source>
</evidence>
<dbReference type="Gene3D" id="1.10.10.10">
    <property type="entry name" value="Winged helix-like DNA-binding domain superfamily/Winged helix DNA-binding domain"/>
    <property type="match status" value="1"/>
</dbReference>
<dbReference type="InterPro" id="IPR027417">
    <property type="entry name" value="P-loop_NTPase"/>
</dbReference>
<evidence type="ECO:0000313" key="9">
    <source>
        <dbReference type="Proteomes" id="UP001457282"/>
    </source>
</evidence>